<dbReference type="Pfam" id="PF13376">
    <property type="entry name" value="OmdA"/>
    <property type="match status" value="1"/>
</dbReference>
<evidence type="ECO:0000259" key="1">
    <source>
        <dbReference type="Pfam" id="PF08818"/>
    </source>
</evidence>
<evidence type="ECO:0000313" key="2">
    <source>
        <dbReference type="EMBL" id="MBD0850976.1"/>
    </source>
</evidence>
<feature type="domain" description="YdhG-like" evidence="1">
    <location>
        <begin position="20"/>
        <end position="113"/>
    </location>
</feature>
<gene>
    <name evidence="2" type="ORF">HPE63_09875</name>
</gene>
<dbReference type="RefSeq" id="WP_188314100.1">
    <property type="nucleotide sequence ID" value="NZ_JABTCG010000003.1"/>
</dbReference>
<name>A0ABR7VBE9_9FLAO</name>
<dbReference type="Pfam" id="PF08818">
    <property type="entry name" value="DUF1801"/>
    <property type="match status" value="1"/>
</dbReference>
<comment type="caution">
    <text evidence="2">The sequence shown here is derived from an EMBL/GenBank/DDBJ whole genome shotgun (WGS) entry which is preliminary data.</text>
</comment>
<accession>A0ABR7VBE9</accession>
<evidence type="ECO:0000313" key="3">
    <source>
        <dbReference type="Proteomes" id="UP000598350"/>
    </source>
</evidence>
<dbReference type="SUPFAM" id="SSF159888">
    <property type="entry name" value="YdhG-like"/>
    <property type="match status" value="1"/>
</dbReference>
<proteinExistence type="predicted"/>
<dbReference type="Proteomes" id="UP000598350">
    <property type="component" value="Unassembled WGS sequence"/>
</dbReference>
<dbReference type="InterPro" id="IPR016786">
    <property type="entry name" value="YdeI_bac"/>
</dbReference>
<dbReference type="EMBL" id="JABTCG010000003">
    <property type="protein sequence ID" value="MBD0850976.1"/>
    <property type="molecule type" value="Genomic_DNA"/>
</dbReference>
<dbReference type="PIRSF" id="PIRSF021308">
    <property type="entry name" value="UCP021308"/>
    <property type="match status" value="1"/>
</dbReference>
<reference evidence="2 3" key="1">
    <citation type="submission" date="2020-05" db="EMBL/GenBank/DDBJ databases">
        <title>The draft genome sequence of Maribacter arenosus CAU 1321.</title>
        <authorList>
            <person name="Mu L."/>
        </authorList>
    </citation>
    <scope>NUCLEOTIDE SEQUENCE [LARGE SCALE GENOMIC DNA]</scope>
    <source>
        <strain evidence="2 3">CAU 1321</strain>
    </source>
</reference>
<sequence>MNVSTKVEAYYEKEHPFKEGISVLRALAAKTKAEEAYKWSAPVYTLNGKNVFWIARFKNHFGVGFFNGVFLKDPKGILINVQKGKTQAMRHLKFKSLVEIDSKVVLSFMNEALENQKKGMQLIPSIKKKPKFILPELLEQVFEKQPNTKKAFSQLSPYKQREYAEYILNAKQEKTKLSRLERIIPMINSGIGLNDTYRNC</sequence>
<organism evidence="2 3">
    <name type="scientific">Maribacter arenosus</name>
    <dbReference type="NCBI Taxonomy" id="1854708"/>
    <lineage>
        <taxon>Bacteria</taxon>
        <taxon>Pseudomonadati</taxon>
        <taxon>Bacteroidota</taxon>
        <taxon>Flavobacteriia</taxon>
        <taxon>Flavobacteriales</taxon>
        <taxon>Flavobacteriaceae</taxon>
        <taxon>Maribacter</taxon>
    </lineage>
</organism>
<protein>
    <submittedName>
        <fullName evidence="2">YdeI/OmpD-associated family protein</fullName>
    </submittedName>
</protein>
<dbReference type="InterPro" id="IPR014922">
    <property type="entry name" value="YdhG-like"/>
</dbReference>
<keyword evidence="3" id="KW-1185">Reference proteome</keyword>
<dbReference type="Gene3D" id="3.90.1150.200">
    <property type="match status" value="1"/>
</dbReference>